<dbReference type="RefSeq" id="WP_172355217.1">
    <property type="nucleotide sequence ID" value="NZ_BLLH01000002.1"/>
</dbReference>
<dbReference type="EMBL" id="BLLH01000002">
    <property type="protein sequence ID" value="GFH40038.1"/>
    <property type="molecule type" value="Genomic_DNA"/>
</dbReference>
<dbReference type="PANTHER" id="PTHR43116:SF3">
    <property type="entry name" value="CLASS I PEPTIDE CHAIN RELEASE FACTOR"/>
    <property type="match status" value="1"/>
</dbReference>
<evidence type="ECO:0000256" key="1">
    <source>
        <dbReference type="ARBA" id="ARBA00002613"/>
    </source>
</evidence>
<dbReference type="GO" id="GO:0016149">
    <property type="term" value="F:translation release factor activity, codon specific"/>
    <property type="evidence" value="ECO:0007669"/>
    <property type="project" value="UniProtKB-UniRule"/>
</dbReference>
<evidence type="ECO:0000256" key="6">
    <source>
        <dbReference type="HAMAP-Rule" id="MF_00094"/>
    </source>
</evidence>
<feature type="domain" description="Prokaryotic-type class I peptide chain release factors" evidence="8">
    <location>
        <begin position="247"/>
        <end position="263"/>
    </location>
</feature>
<feature type="coiled-coil region" evidence="7">
    <location>
        <begin position="69"/>
        <end position="118"/>
    </location>
</feature>
<accession>A0A6A0B6A3</accession>
<dbReference type="Gene3D" id="1.20.58.410">
    <property type="entry name" value="Release factor"/>
    <property type="match status" value="1"/>
</dbReference>
<dbReference type="NCBIfam" id="TIGR00020">
    <property type="entry name" value="prfB"/>
    <property type="match status" value="1"/>
</dbReference>
<comment type="caution">
    <text evidence="9">The sequence shown here is derived from an EMBL/GenBank/DDBJ whole genome shotgun (WGS) entry which is preliminary data.</text>
</comment>
<dbReference type="SUPFAM" id="SSF75620">
    <property type="entry name" value="Release factor"/>
    <property type="match status" value="1"/>
</dbReference>
<dbReference type="Pfam" id="PF00472">
    <property type="entry name" value="RF-1"/>
    <property type="match status" value="1"/>
</dbReference>
<proteinExistence type="inferred from homology"/>
<dbReference type="PROSITE" id="PS00745">
    <property type="entry name" value="RF_PROK_I"/>
    <property type="match status" value="1"/>
</dbReference>
<evidence type="ECO:0000259" key="8">
    <source>
        <dbReference type="PROSITE" id="PS00745"/>
    </source>
</evidence>
<keyword evidence="6" id="KW-0963">Cytoplasm</keyword>
<sequence length="369" mass="42225">MEISEIRNKIAENIEKMASFRENLDLDRLEEEIALLDNDMADPSFWDDNIAAQKVVEQSNQLKAKYQTFMDMQAMLDDQEVMLEMLEEEADDEDDEMRTELETELEKLGAKMQTYELEMLLNQPYDHMNALLEIHPGSGGTESQDWGSMLMRMYERWGNAHNFKVEVVDYQDGDVAGLKSATLKFTGNNAYGFLRSEKGVHRLVRISPFDSQNRRHTSFTSVDVMPELDDSIEVDVRDADIKMDTFRSGGAGGQNVNKVSTGVRLTHTPTGIVVSSTMDRTQYGNRDLAMKMLKSKLYQLEVEKKQAEVDELKGDQADISWGSQIRSYVFMPYQLVKDTRSGFETSQIDNVMDGDLDGFIDAYLKWKML</sequence>
<comment type="subcellular location">
    <subcellularLocation>
        <location evidence="6">Cytoplasm</location>
    </subcellularLocation>
</comment>
<dbReference type="InterPro" id="IPR005139">
    <property type="entry name" value="PCRF"/>
</dbReference>
<dbReference type="InterPro" id="IPR004374">
    <property type="entry name" value="PrfB"/>
</dbReference>
<dbReference type="HAMAP" id="MF_00094">
    <property type="entry name" value="Rel_fac_2"/>
    <property type="match status" value="1"/>
</dbReference>
<evidence type="ECO:0000256" key="5">
    <source>
        <dbReference type="ARBA" id="ARBA00022917"/>
    </source>
</evidence>
<name>A0A6A0B6A3_9LACT</name>
<dbReference type="AlphaFoldDB" id="A0A6A0B6A3"/>
<evidence type="ECO:0000256" key="3">
    <source>
        <dbReference type="ARBA" id="ARBA00019192"/>
    </source>
</evidence>
<keyword evidence="10" id="KW-1185">Reference proteome</keyword>
<dbReference type="GO" id="GO:0005737">
    <property type="term" value="C:cytoplasm"/>
    <property type="evidence" value="ECO:0007669"/>
    <property type="project" value="UniProtKB-SubCell"/>
</dbReference>
<evidence type="ECO:0000256" key="4">
    <source>
        <dbReference type="ARBA" id="ARBA00022481"/>
    </source>
</evidence>
<dbReference type="SMART" id="SM00937">
    <property type="entry name" value="PCRF"/>
    <property type="match status" value="1"/>
</dbReference>
<comment type="similarity">
    <text evidence="2 6">Belongs to the prokaryotic/mitochondrial release factor family.</text>
</comment>
<evidence type="ECO:0000256" key="7">
    <source>
        <dbReference type="SAM" id="Coils"/>
    </source>
</evidence>
<dbReference type="Gene3D" id="3.30.160.20">
    <property type="match status" value="1"/>
</dbReference>
<dbReference type="InterPro" id="IPR045853">
    <property type="entry name" value="Pep_chain_release_fac_I_sf"/>
</dbReference>
<gene>
    <name evidence="6 9" type="primary">prfB</name>
    <name evidence="9" type="ORF">Hs20B_04360</name>
</gene>
<evidence type="ECO:0000313" key="9">
    <source>
        <dbReference type="EMBL" id="GFH40038.1"/>
    </source>
</evidence>
<organism evidence="9 10">
    <name type="scientific">Pseudolactococcus insecticola</name>
    <dbReference type="NCBI Taxonomy" id="2709158"/>
    <lineage>
        <taxon>Bacteria</taxon>
        <taxon>Bacillati</taxon>
        <taxon>Bacillota</taxon>
        <taxon>Bacilli</taxon>
        <taxon>Lactobacillales</taxon>
        <taxon>Streptococcaceae</taxon>
        <taxon>Pseudolactococcus</taxon>
    </lineage>
</organism>
<comment type="function">
    <text evidence="1 6">Peptide chain release factor 2 directs the termination of translation in response to the peptide chain termination codons UGA and UAA.</text>
</comment>
<dbReference type="Proteomes" id="UP000475928">
    <property type="component" value="Unassembled WGS sequence"/>
</dbReference>
<dbReference type="PANTHER" id="PTHR43116">
    <property type="entry name" value="PEPTIDE CHAIN RELEASE FACTOR 2"/>
    <property type="match status" value="1"/>
</dbReference>
<keyword evidence="7" id="KW-0175">Coiled coil</keyword>
<dbReference type="Gene3D" id="3.30.70.1660">
    <property type="match status" value="1"/>
</dbReference>
<keyword evidence="5 6" id="KW-0648">Protein biosynthesis</keyword>
<dbReference type="InterPro" id="IPR000352">
    <property type="entry name" value="Pep_chain_release_fac_I"/>
</dbReference>
<reference evidence="9 10" key="1">
    <citation type="submission" date="2020-02" db="EMBL/GenBank/DDBJ databases">
        <title>Draft genome sequence of Lactococcus sp. Hs20B0-1.</title>
        <authorList>
            <person name="Noda S."/>
            <person name="Yuki M."/>
            <person name="Ohkuma M."/>
        </authorList>
    </citation>
    <scope>NUCLEOTIDE SEQUENCE [LARGE SCALE GENOMIC DNA]</scope>
    <source>
        <strain evidence="9 10">Hs20B0-1</strain>
    </source>
</reference>
<keyword evidence="4 6" id="KW-0488">Methylation</keyword>
<evidence type="ECO:0000313" key="10">
    <source>
        <dbReference type="Proteomes" id="UP000475928"/>
    </source>
</evidence>
<protein>
    <recommendedName>
        <fullName evidence="3 6">Peptide chain release factor 2</fullName>
        <shortName evidence="6">RF-2</shortName>
    </recommendedName>
</protein>
<evidence type="ECO:0000256" key="2">
    <source>
        <dbReference type="ARBA" id="ARBA00010835"/>
    </source>
</evidence>
<feature type="modified residue" description="N5-methylglutamine" evidence="6">
    <location>
        <position position="254"/>
    </location>
</feature>
<comment type="PTM">
    <text evidence="6">Methylated by PrmC. Methylation increases the termination efficiency of RF2.</text>
</comment>
<dbReference type="Pfam" id="PF03462">
    <property type="entry name" value="PCRF"/>
    <property type="match status" value="1"/>
</dbReference>